<evidence type="ECO:0000313" key="3">
    <source>
        <dbReference type="Proteomes" id="UP000499080"/>
    </source>
</evidence>
<sequence>MAEFTPVNAAREKFGCNESVSTKDNVISPLKEDSSFTSIVDEKDIHEKAALYYLEQRPVWCHLYKACNSHLSQAGNFGTREGKNNRQSRKPMKFRTNDSKRWNSNEIKFQQFMRRFPFETSNEARAAHQRTRTCLDWSLATRLENRKSDEWGEE</sequence>
<name>A0A4Y2BE64_ARAVE</name>
<proteinExistence type="predicted"/>
<evidence type="ECO:0000313" key="2">
    <source>
        <dbReference type="EMBL" id="GBL89586.1"/>
    </source>
</evidence>
<evidence type="ECO:0000256" key="1">
    <source>
        <dbReference type="SAM" id="MobiDB-lite"/>
    </source>
</evidence>
<gene>
    <name evidence="2" type="ORF">AVEN_87907_1</name>
</gene>
<organism evidence="2 3">
    <name type="scientific">Araneus ventricosus</name>
    <name type="common">Orbweaver spider</name>
    <name type="synonym">Epeira ventricosa</name>
    <dbReference type="NCBI Taxonomy" id="182803"/>
    <lineage>
        <taxon>Eukaryota</taxon>
        <taxon>Metazoa</taxon>
        <taxon>Ecdysozoa</taxon>
        <taxon>Arthropoda</taxon>
        <taxon>Chelicerata</taxon>
        <taxon>Arachnida</taxon>
        <taxon>Araneae</taxon>
        <taxon>Araneomorphae</taxon>
        <taxon>Entelegynae</taxon>
        <taxon>Araneoidea</taxon>
        <taxon>Araneidae</taxon>
        <taxon>Araneus</taxon>
    </lineage>
</organism>
<feature type="region of interest" description="Disordered" evidence="1">
    <location>
        <begin position="78"/>
        <end position="97"/>
    </location>
</feature>
<dbReference type="AlphaFoldDB" id="A0A4Y2BE64"/>
<protein>
    <submittedName>
        <fullName evidence="2">Uncharacterized protein</fullName>
    </submittedName>
</protein>
<keyword evidence="3" id="KW-1185">Reference proteome</keyword>
<reference evidence="2 3" key="1">
    <citation type="journal article" date="2019" name="Sci. Rep.">
        <title>Orb-weaving spider Araneus ventricosus genome elucidates the spidroin gene catalogue.</title>
        <authorList>
            <person name="Kono N."/>
            <person name="Nakamura H."/>
            <person name="Ohtoshi R."/>
            <person name="Moran D.A.P."/>
            <person name="Shinohara A."/>
            <person name="Yoshida Y."/>
            <person name="Fujiwara M."/>
            <person name="Mori M."/>
            <person name="Tomita M."/>
            <person name="Arakawa K."/>
        </authorList>
    </citation>
    <scope>NUCLEOTIDE SEQUENCE [LARGE SCALE GENOMIC DNA]</scope>
</reference>
<accession>A0A4Y2BE64</accession>
<dbReference type="Proteomes" id="UP000499080">
    <property type="component" value="Unassembled WGS sequence"/>
</dbReference>
<dbReference type="EMBL" id="BGPR01000065">
    <property type="protein sequence ID" value="GBL89586.1"/>
    <property type="molecule type" value="Genomic_DNA"/>
</dbReference>
<comment type="caution">
    <text evidence="2">The sequence shown here is derived from an EMBL/GenBank/DDBJ whole genome shotgun (WGS) entry which is preliminary data.</text>
</comment>